<evidence type="ECO:0000256" key="1">
    <source>
        <dbReference type="ARBA" id="ARBA00006354"/>
    </source>
</evidence>
<dbReference type="Pfam" id="PF13335">
    <property type="entry name" value="Mg_chelatase_C"/>
    <property type="match status" value="1"/>
</dbReference>
<evidence type="ECO:0000259" key="4">
    <source>
        <dbReference type="SMART" id="SM00382"/>
    </source>
</evidence>
<dbReference type="InterPro" id="IPR025158">
    <property type="entry name" value="Mg_chelat-rel_C"/>
</dbReference>
<dbReference type="InterPro" id="IPR027417">
    <property type="entry name" value="P-loop_NTPase"/>
</dbReference>
<dbReference type="RefSeq" id="WP_118769127.1">
    <property type="nucleotide sequence ID" value="NZ_JAJEPS010000001.1"/>
</dbReference>
<evidence type="ECO:0000256" key="2">
    <source>
        <dbReference type="ARBA" id="ARBA00022741"/>
    </source>
</evidence>
<dbReference type="NCBIfam" id="TIGR00368">
    <property type="entry name" value="YifB family Mg chelatase-like AAA ATPase"/>
    <property type="match status" value="1"/>
</dbReference>
<dbReference type="InterPro" id="IPR020568">
    <property type="entry name" value="Ribosomal_Su5_D2-typ_SF"/>
</dbReference>
<dbReference type="PRINTS" id="PR01657">
    <property type="entry name" value="MCMFAMILY"/>
</dbReference>
<dbReference type="SUPFAM" id="SSF54211">
    <property type="entry name" value="Ribosomal protein S5 domain 2-like"/>
    <property type="match status" value="1"/>
</dbReference>
<evidence type="ECO:0000313" key="5">
    <source>
        <dbReference type="EMBL" id="MCC2124633.1"/>
    </source>
</evidence>
<organism evidence="5 6">
    <name type="scientific">Hominiventricola filiformis</name>
    <dbReference type="NCBI Taxonomy" id="2885352"/>
    <lineage>
        <taxon>Bacteria</taxon>
        <taxon>Bacillati</taxon>
        <taxon>Bacillota</taxon>
        <taxon>Clostridia</taxon>
        <taxon>Lachnospirales</taxon>
        <taxon>Lachnospiraceae</taxon>
        <taxon>Hominiventricola</taxon>
    </lineage>
</organism>
<dbReference type="Pfam" id="PF13541">
    <property type="entry name" value="ChlI"/>
    <property type="match status" value="1"/>
</dbReference>
<protein>
    <submittedName>
        <fullName evidence="5">YifB family Mg chelatase-like AAA ATPase</fullName>
    </submittedName>
</protein>
<dbReference type="GO" id="GO:0005524">
    <property type="term" value="F:ATP binding"/>
    <property type="evidence" value="ECO:0007669"/>
    <property type="project" value="UniProtKB-KW"/>
</dbReference>
<comment type="similarity">
    <text evidence="1">Belongs to the Mg-chelatase subunits D/I family. ComM subfamily.</text>
</comment>
<keyword evidence="3" id="KW-0067">ATP-binding</keyword>
<keyword evidence="6" id="KW-1185">Reference proteome</keyword>
<feature type="domain" description="AAA+ ATPase" evidence="4">
    <location>
        <begin position="213"/>
        <end position="395"/>
    </location>
</feature>
<dbReference type="InterPro" id="IPR045006">
    <property type="entry name" value="CHLI-like"/>
</dbReference>
<dbReference type="SMART" id="SM00382">
    <property type="entry name" value="AAA"/>
    <property type="match status" value="1"/>
</dbReference>
<dbReference type="EMBL" id="JAJEPS010000001">
    <property type="protein sequence ID" value="MCC2124633.1"/>
    <property type="molecule type" value="Genomic_DNA"/>
</dbReference>
<dbReference type="InterPro" id="IPR000523">
    <property type="entry name" value="Mg_chelatse_chII-like_cat_dom"/>
</dbReference>
<dbReference type="Gene3D" id="3.40.50.300">
    <property type="entry name" value="P-loop containing nucleotide triphosphate hydrolases"/>
    <property type="match status" value="1"/>
</dbReference>
<dbReference type="PANTHER" id="PTHR32039:SF7">
    <property type="entry name" value="COMPETENCE PROTEIN COMM"/>
    <property type="match status" value="1"/>
</dbReference>
<keyword evidence="2" id="KW-0547">Nucleotide-binding</keyword>
<dbReference type="InterPro" id="IPR004482">
    <property type="entry name" value="Mg_chelat-rel"/>
</dbReference>
<name>A0AAE3A5L1_9FIRM</name>
<reference evidence="5 6" key="1">
    <citation type="submission" date="2021-10" db="EMBL/GenBank/DDBJ databases">
        <title>Anaerobic single-cell dispensing facilitates the cultivation of human gut bacteria.</title>
        <authorList>
            <person name="Afrizal A."/>
        </authorList>
    </citation>
    <scope>NUCLEOTIDE SEQUENCE [LARGE SCALE GENOMIC DNA]</scope>
    <source>
        <strain evidence="5 6">CLA-AA-H276</strain>
    </source>
</reference>
<dbReference type="InterPro" id="IPR014721">
    <property type="entry name" value="Ribsml_uS5_D2-typ_fold_subgr"/>
</dbReference>
<accession>A0AAE3A5L1</accession>
<dbReference type="GO" id="GO:0003677">
    <property type="term" value="F:DNA binding"/>
    <property type="evidence" value="ECO:0007669"/>
    <property type="project" value="InterPro"/>
</dbReference>
<dbReference type="SUPFAM" id="SSF52540">
    <property type="entry name" value="P-loop containing nucleoside triphosphate hydrolases"/>
    <property type="match status" value="1"/>
</dbReference>
<dbReference type="Gene3D" id="3.30.230.10">
    <property type="match status" value="1"/>
</dbReference>
<proteinExistence type="inferred from homology"/>
<evidence type="ECO:0000313" key="6">
    <source>
        <dbReference type="Proteomes" id="UP001198220"/>
    </source>
</evidence>
<dbReference type="PANTHER" id="PTHR32039">
    <property type="entry name" value="MAGNESIUM-CHELATASE SUBUNIT CHLI"/>
    <property type="match status" value="1"/>
</dbReference>
<dbReference type="Pfam" id="PF01078">
    <property type="entry name" value="Mg_chelatase"/>
    <property type="match status" value="1"/>
</dbReference>
<gene>
    <name evidence="5" type="ORF">LKD36_00395</name>
</gene>
<dbReference type="InterPro" id="IPR003593">
    <property type="entry name" value="AAA+_ATPase"/>
</dbReference>
<dbReference type="InterPro" id="IPR001208">
    <property type="entry name" value="MCM_dom"/>
</dbReference>
<comment type="caution">
    <text evidence="5">The sequence shown here is derived from an EMBL/GenBank/DDBJ whole genome shotgun (WGS) entry which is preliminary data.</text>
</comment>
<sequence length="509" mass="56195">MFSMILSAAVIGVEAKAVQVEADVCDGLPMFCMVGDLSTEVREAADRVRTALRNTGIAVPPKRVTVNLSPAHIRKEGTRYDLPVAAALLAALGVFPAEYARNIMIVGEVGLNGQIYPVDGVLQTVLLARELKCSCCLVPKANAGEGAAVPEMSVIGIESIRELLECLLSENVKKSQRTEVPAWNPSRKKTGEDFREVNGQFAVRRAAEIAAAGMHNLLMIGSPGAGKTMIARRMPSILPELTLEESLKISKVYSACGLLAGKEGLMTERPFRSPHHTVSANALTGGGRKVRPGEISLATGGILFLDELPEFSKNALEVLRQPMEEGRVVISRTDGTYEFPAEFQLVAAMNPCKCGYYPDRSKCHCLPGEVAKYVKRISRPLLDRIDICVEIPRVEYRDLTSEEENESSAKMRKRVEQARQIQEKRYEKAGWKFNSRLGTAAIREFCPLGTDEQKLMELAFERMNLSARGYHRVIKVARTIADLAGEETIREPHLLEALGYRSAYQKFWE</sequence>
<dbReference type="Proteomes" id="UP001198220">
    <property type="component" value="Unassembled WGS sequence"/>
</dbReference>
<dbReference type="AlphaFoldDB" id="A0AAE3A5L1"/>
<evidence type="ECO:0000256" key="3">
    <source>
        <dbReference type="ARBA" id="ARBA00022840"/>
    </source>
</evidence>